<accession>A0ACD5W274</accession>
<reference evidence="1" key="2">
    <citation type="submission" date="2025-09" db="UniProtKB">
        <authorList>
            <consortium name="EnsemblPlants"/>
        </authorList>
    </citation>
    <scope>IDENTIFICATION</scope>
</reference>
<evidence type="ECO:0000313" key="1">
    <source>
        <dbReference type="EnsemblPlants" id="AVESA.00010b.r2.3DG0552270.1.CDS.1"/>
    </source>
</evidence>
<reference evidence="1" key="1">
    <citation type="submission" date="2021-05" db="EMBL/GenBank/DDBJ databases">
        <authorList>
            <person name="Scholz U."/>
            <person name="Mascher M."/>
            <person name="Fiebig A."/>
        </authorList>
    </citation>
    <scope>NUCLEOTIDE SEQUENCE [LARGE SCALE GENOMIC DNA]</scope>
</reference>
<dbReference type="EnsemblPlants" id="AVESA.00010b.r2.3DG0552270.1">
    <property type="protein sequence ID" value="AVESA.00010b.r2.3DG0552270.1.CDS.1"/>
    <property type="gene ID" value="AVESA.00010b.r2.3DG0552270"/>
</dbReference>
<keyword evidence="2" id="KW-1185">Reference proteome</keyword>
<name>A0ACD5W274_AVESA</name>
<proteinExistence type="predicted"/>
<evidence type="ECO:0000313" key="2">
    <source>
        <dbReference type="Proteomes" id="UP001732700"/>
    </source>
</evidence>
<protein>
    <submittedName>
        <fullName evidence="1">Uncharacterized protein</fullName>
    </submittedName>
</protein>
<organism evidence="1 2">
    <name type="scientific">Avena sativa</name>
    <name type="common">Oat</name>
    <dbReference type="NCBI Taxonomy" id="4498"/>
    <lineage>
        <taxon>Eukaryota</taxon>
        <taxon>Viridiplantae</taxon>
        <taxon>Streptophyta</taxon>
        <taxon>Embryophyta</taxon>
        <taxon>Tracheophyta</taxon>
        <taxon>Spermatophyta</taxon>
        <taxon>Magnoliopsida</taxon>
        <taxon>Liliopsida</taxon>
        <taxon>Poales</taxon>
        <taxon>Poaceae</taxon>
        <taxon>BOP clade</taxon>
        <taxon>Pooideae</taxon>
        <taxon>Poodae</taxon>
        <taxon>Poeae</taxon>
        <taxon>Poeae Chloroplast Group 1 (Aveneae type)</taxon>
        <taxon>Aveninae</taxon>
        <taxon>Avena</taxon>
    </lineage>
</organism>
<dbReference type="Proteomes" id="UP001732700">
    <property type="component" value="Chromosome 3D"/>
</dbReference>
<sequence>MPPNAGEVARPQSPLRAMMPQSPLRIKQGGKFYERLLTKESSAANRSFRYYWAEPGSVPFDWESQPGTPRDGSRMVGGALPAITPPPSYLLRHGGVKVQQVAAPPHRPKRKVTCRKRYRLKRIKIGFIADIFRRLTVGKAWWRPEPSPAQVSSSSRWLVATEKAAEQKQQQQEPKQGHHDHDLAAAKKSAAVVSSGSVARQMSPCWMLRIRGTGNQNYRDCD</sequence>